<dbReference type="PANTHER" id="PTHR43780:SF2">
    <property type="entry name" value="1-AMINOCYCLOPROPANE-1-CARBOXYLATE DEAMINASE-RELATED"/>
    <property type="match status" value="1"/>
</dbReference>
<keyword evidence="3 5" id="KW-0663">Pyridoxal phosphate</keyword>
<feature type="domain" description="Tryptophan synthase beta chain-like PALP" evidence="6">
    <location>
        <begin position="10"/>
        <end position="288"/>
    </location>
</feature>
<evidence type="ECO:0000256" key="4">
    <source>
        <dbReference type="PIRSR" id="PIRSR006278-1"/>
    </source>
</evidence>
<proteinExistence type="inferred from homology"/>
<reference evidence="7 8" key="1">
    <citation type="submission" date="2015-08" db="EMBL/GenBank/DDBJ databases">
        <title>Draft Genome Sequence of Pseudoalteromonas porphyrae UCD-SED14.</title>
        <authorList>
            <person name="Coil D.A."/>
            <person name="Jospin G."/>
            <person name="Lee R.D."/>
            <person name="Eisen J.A."/>
        </authorList>
    </citation>
    <scope>NUCLEOTIDE SEQUENCE [LARGE SCALE GENOMIC DNA]</scope>
    <source>
        <strain evidence="7 8">UCD-SED14</strain>
    </source>
</reference>
<evidence type="ECO:0000313" key="7">
    <source>
        <dbReference type="EMBL" id="KPH62188.1"/>
    </source>
</evidence>
<dbReference type="RefSeq" id="WP_054204853.1">
    <property type="nucleotide sequence ID" value="NZ_LHPH01000014.1"/>
</dbReference>
<dbReference type="SUPFAM" id="SSF53686">
    <property type="entry name" value="Tryptophan synthase beta subunit-like PLP-dependent enzymes"/>
    <property type="match status" value="1"/>
</dbReference>
<evidence type="ECO:0000256" key="5">
    <source>
        <dbReference type="PIRSR" id="PIRSR006278-2"/>
    </source>
</evidence>
<evidence type="ECO:0000256" key="3">
    <source>
        <dbReference type="ARBA" id="ARBA00022898"/>
    </source>
</evidence>
<dbReference type="PIRSF" id="PIRSF006278">
    <property type="entry name" value="ACCD_DCysDesulf"/>
    <property type="match status" value="1"/>
</dbReference>
<dbReference type="Proteomes" id="UP000037848">
    <property type="component" value="Unassembled WGS sequence"/>
</dbReference>
<protein>
    <submittedName>
        <fullName evidence="7">1-aminocyclopropane-1-carboxylate deaminase</fullName>
    </submittedName>
</protein>
<dbReference type="AlphaFoldDB" id="A0A0N0LYW2"/>
<dbReference type="PANTHER" id="PTHR43780">
    <property type="entry name" value="1-AMINOCYCLOPROPANE-1-CARBOXYLATE DEAMINASE-RELATED"/>
    <property type="match status" value="1"/>
</dbReference>
<evidence type="ECO:0000256" key="2">
    <source>
        <dbReference type="ARBA" id="ARBA00008639"/>
    </source>
</evidence>
<name>A0A0N0LYW2_9GAMM</name>
<evidence type="ECO:0000313" key="8">
    <source>
        <dbReference type="Proteomes" id="UP000037848"/>
    </source>
</evidence>
<feature type="modified residue" description="N6-(pyridoxal phosphate)lysine" evidence="5">
    <location>
        <position position="44"/>
    </location>
</feature>
<keyword evidence="8" id="KW-1185">Reference proteome</keyword>
<comment type="caution">
    <text evidence="7">The sequence shown here is derived from an EMBL/GenBank/DDBJ whole genome shotgun (WGS) entry which is preliminary data.</text>
</comment>
<dbReference type="PATRIC" id="fig|187330.3.peg.1005"/>
<dbReference type="Pfam" id="PF00291">
    <property type="entry name" value="PALP"/>
    <property type="match status" value="1"/>
</dbReference>
<sequence length="302" mass="33869">MLKLSTINENSPLKQIDGDNLKKRNLFLSIKRDDLLHHSINGNKWRKLKYNLSAMQAQKKNELLTFGGAFSNHIHACAAAGKLLNFKTRGIIRGPELDLNNPTLQFAQHCGMQLHAVTRLEYKERNNTDYITQLQKQFPNAYILPEGGTNKAALQGGKELAQSLPVADYIICPTGSGGTLAGLIEGSNKTTKVLGIAVLKQAEYLINEIKILSQAAREQNNWQLLTEFHGGGYGKFTPELWQFCQAMQVRYQLPLEPIYSGKMMYALWQLIEQDFFPAGSRIIAIHTGGLQGLKGLRYRKLI</sequence>
<dbReference type="InterPro" id="IPR036052">
    <property type="entry name" value="TrpB-like_PALP_sf"/>
</dbReference>
<organism evidence="7 8">
    <name type="scientific">Pseudoalteromonas porphyrae</name>
    <dbReference type="NCBI Taxonomy" id="187330"/>
    <lineage>
        <taxon>Bacteria</taxon>
        <taxon>Pseudomonadati</taxon>
        <taxon>Pseudomonadota</taxon>
        <taxon>Gammaproteobacteria</taxon>
        <taxon>Alteromonadales</taxon>
        <taxon>Pseudoalteromonadaceae</taxon>
        <taxon>Pseudoalteromonas</taxon>
    </lineage>
</organism>
<dbReference type="STRING" id="187330.AMS58_09815"/>
<feature type="active site" description="Nucleophile" evidence="4">
    <location>
        <position position="71"/>
    </location>
</feature>
<dbReference type="Gene3D" id="3.40.50.1100">
    <property type="match status" value="2"/>
</dbReference>
<accession>A0A0N0LYW2</accession>
<dbReference type="InterPro" id="IPR027278">
    <property type="entry name" value="ACCD_DCysDesulf"/>
</dbReference>
<evidence type="ECO:0000256" key="1">
    <source>
        <dbReference type="ARBA" id="ARBA00001933"/>
    </source>
</evidence>
<dbReference type="EMBL" id="LHPH01000014">
    <property type="protein sequence ID" value="KPH62188.1"/>
    <property type="molecule type" value="Genomic_DNA"/>
</dbReference>
<dbReference type="OrthoDB" id="9801249at2"/>
<comment type="cofactor">
    <cofactor evidence="1">
        <name>pyridoxal 5'-phosphate</name>
        <dbReference type="ChEBI" id="CHEBI:597326"/>
    </cofactor>
</comment>
<comment type="similarity">
    <text evidence="2">Belongs to the ACC deaminase/D-cysteine desulfhydrase family.</text>
</comment>
<gene>
    <name evidence="7" type="ORF">ADS77_12885</name>
</gene>
<evidence type="ECO:0000259" key="6">
    <source>
        <dbReference type="Pfam" id="PF00291"/>
    </source>
</evidence>
<dbReference type="GO" id="GO:0019148">
    <property type="term" value="F:D-cysteine desulfhydrase activity"/>
    <property type="evidence" value="ECO:0007669"/>
    <property type="project" value="TreeGrafter"/>
</dbReference>
<dbReference type="InterPro" id="IPR001926">
    <property type="entry name" value="TrpB-like_PALP"/>
</dbReference>